<evidence type="ECO:0000259" key="2">
    <source>
        <dbReference type="PROSITE" id="PS51352"/>
    </source>
</evidence>
<protein>
    <recommendedName>
        <fullName evidence="2">Thioredoxin domain-containing protein</fullName>
    </recommendedName>
</protein>
<feature type="domain" description="Thioredoxin" evidence="2">
    <location>
        <begin position="61"/>
        <end position="188"/>
    </location>
</feature>
<dbReference type="PRINTS" id="PR00421">
    <property type="entry name" value="THIOREDOXIN"/>
</dbReference>
<evidence type="ECO:0000313" key="4">
    <source>
        <dbReference type="Proteomes" id="UP001054857"/>
    </source>
</evidence>
<organism evidence="3 4">
    <name type="scientific">Astrephomene gubernaculifera</name>
    <dbReference type="NCBI Taxonomy" id="47775"/>
    <lineage>
        <taxon>Eukaryota</taxon>
        <taxon>Viridiplantae</taxon>
        <taxon>Chlorophyta</taxon>
        <taxon>core chlorophytes</taxon>
        <taxon>Chlorophyceae</taxon>
        <taxon>CS clade</taxon>
        <taxon>Chlamydomonadales</taxon>
        <taxon>Astrephomenaceae</taxon>
        <taxon>Astrephomene</taxon>
    </lineage>
</organism>
<keyword evidence="1" id="KW-1015">Disulfide bond</keyword>
<dbReference type="AlphaFoldDB" id="A0AAD3DRP4"/>
<dbReference type="InterPro" id="IPR036249">
    <property type="entry name" value="Thioredoxin-like_sf"/>
</dbReference>
<dbReference type="Pfam" id="PF00085">
    <property type="entry name" value="Thioredoxin"/>
    <property type="match status" value="1"/>
</dbReference>
<dbReference type="PROSITE" id="PS00194">
    <property type="entry name" value="THIOREDOXIN_1"/>
    <property type="match status" value="1"/>
</dbReference>
<accession>A0AAD3DRP4</accession>
<proteinExistence type="predicted"/>
<dbReference type="EMBL" id="BMAR01000008">
    <property type="protein sequence ID" value="GFR44686.1"/>
    <property type="molecule type" value="Genomic_DNA"/>
</dbReference>
<keyword evidence="4" id="KW-1185">Reference proteome</keyword>
<reference evidence="3 4" key="1">
    <citation type="journal article" date="2021" name="Sci. Rep.">
        <title>Genome sequencing of the multicellular alga Astrephomene provides insights into convergent evolution of germ-soma differentiation.</title>
        <authorList>
            <person name="Yamashita S."/>
            <person name="Yamamoto K."/>
            <person name="Matsuzaki R."/>
            <person name="Suzuki S."/>
            <person name="Yamaguchi H."/>
            <person name="Hirooka S."/>
            <person name="Minakuchi Y."/>
            <person name="Miyagishima S."/>
            <person name="Kawachi M."/>
            <person name="Toyoda A."/>
            <person name="Nozaki H."/>
        </authorList>
    </citation>
    <scope>NUCLEOTIDE SEQUENCE [LARGE SCALE GENOMIC DNA]</scope>
    <source>
        <strain evidence="3 4">NIES-4017</strain>
    </source>
</reference>
<dbReference type="SUPFAM" id="SSF52833">
    <property type="entry name" value="Thioredoxin-like"/>
    <property type="match status" value="1"/>
</dbReference>
<gene>
    <name evidence="3" type="ORF">Agub_g5983</name>
</gene>
<evidence type="ECO:0000256" key="1">
    <source>
        <dbReference type="ARBA" id="ARBA00023157"/>
    </source>
</evidence>
<name>A0AAD3DRP4_9CHLO</name>
<dbReference type="CDD" id="cd02947">
    <property type="entry name" value="TRX_family"/>
    <property type="match status" value="1"/>
</dbReference>
<sequence length="192" mass="20955">MATLLGRASSKCALVKSAPAPCLRSSGLAPRRTVLIPRHDAVQQPKQLRARVRSTTNEAATTVPLPAEAYKSADSAAGSIDGGLLELTKDTFWEYLKQQGDTLVVVDFYTDWCGPCKLIYPELVKLSHERTDVRFVKVNCNKSNKELGMGLGIKVAPTFQLYRNSVKVAEMTGAKIDKLTALVDEHQPPATN</sequence>
<comment type="caution">
    <text evidence="3">The sequence shown here is derived from an EMBL/GenBank/DDBJ whole genome shotgun (WGS) entry which is preliminary data.</text>
</comment>
<dbReference type="PANTHER" id="PTHR46115">
    <property type="entry name" value="THIOREDOXIN-LIKE PROTEIN 1"/>
    <property type="match status" value="1"/>
</dbReference>
<dbReference type="InterPro" id="IPR017937">
    <property type="entry name" value="Thioredoxin_CS"/>
</dbReference>
<dbReference type="Gene3D" id="3.40.30.10">
    <property type="entry name" value="Glutaredoxin"/>
    <property type="match status" value="1"/>
</dbReference>
<dbReference type="InterPro" id="IPR013766">
    <property type="entry name" value="Thioredoxin_domain"/>
</dbReference>
<dbReference type="Proteomes" id="UP001054857">
    <property type="component" value="Unassembled WGS sequence"/>
</dbReference>
<evidence type="ECO:0000313" key="3">
    <source>
        <dbReference type="EMBL" id="GFR44686.1"/>
    </source>
</evidence>
<dbReference type="PROSITE" id="PS51352">
    <property type="entry name" value="THIOREDOXIN_2"/>
    <property type="match status" value="1"/>
</dbReference>